<dbReference type="PROSITE" id="PS50123">
    <property type="entry name" value="CHER"/>
    <property type="match status" value="1"/>
</dbReference>
<accession>A0A1M5ESB6</accession>
<dbReference type="SMART" id="SM00138">
    <property type="entry name" value="MeTrc"/>
    <property type="match status" value="1"/>
</dbReference>
<dbReference type="OrthoDB" id="9816309at2"/>
<dbReference type="PIRSF" id="PIRSF000410">
    <property type="entry name" value="CheR"/>
    <property type="match status" value="1"/>
</dbReference>
<dbReference type="PRINTS" id="PR00996">
    <property type="entry name" value="CHERMTFRASE"/>
</dbReference>
<evidence type="ECO:0000256" key="1">
    <source>
        <dbReference type="ARBA" id="ARBA00001541"/>
    </source>
</evidence>
<comment type="catalytic activity">
    <reaction evidence="1">
        <text>L-glutamyl-[protein] + S-adenosyl-L-methionine = [protein]-L-glutamate 5-O-methyl ester + S-adenosyl-L-homocysteine</text>
        <dbReference type="Rhea" id="RHEA:24452"/>
        <dbReference type="Rhea" id="RHEA-COMP:10208"/>
        <dbReference type="Rhea" id="RHEA-COMP:10311"/>
        <dbReference type="ChEBI" id="CHEBI:29973"/>
        <dbReference type="ChEBI" id="CHEBI:57856"/>
        <dbReference type="ChEBI" id="CHEBI:59789"/>
        <dbReference type="ChEBI" id="CHEBI:82795"/>
        <dbReference type="EC" id="2.1.1.80"/>
    </reaction>
</comment>
<evidence type="ECO:0000313" key="7">
    <source>
        <dbReference type="EMBL" id="SHF82034.1"/>
    </source>
</evidence>
<proteinExistence type="predicted"/>
<reference evidence="7 8" key="1">
    <citation type="submission" date="2016-11" db="EMBL/GenBank/DDBJ databases">
        <authorList>
            <person name="Jaros S."/>
            <person name="Januszkiewicz K."/>
            <person name="Wedrychowicz H."/>
        </authorList>
    </citation>
    <scope>NUCLEOTIDE SEQUENCE [LARGE SCALE GENOMIC DNA]</scope>
    <source>
        <strain evidence="7 8">DSM 17918</strain>
    </source>
</reference>
<keyword evidence="8" id="KW-1185">Reference proteome</keyword>
<dbReference type="RefSeq" id="WP_073346296.1">
    <property type="nucleotide sequence ID" value="NZ_FQVH01000048.1"/>
</dbReference>
<dbReference type="InterPro" id="IPR022642">
    <property type="entry name" value="CheR_C"/>
</dbReference>
<dbReference type="InterPro" id="IPR050903">
    <property type="entry name" value="Bact_Chemotaxis_MeTrfase"/>
</dbReference>
<dbReference type="PANTHER" id="PTHR24422">
    <property type="entry name" value="CHEMOTAXIS PROTEIN METHYLTRANSFERASE"/>
    <property type="match status" value="1"/>
</dbReference>
<dbReference type="InterPro" id="IPR026024">
    <property type="entry name" value="Chemotaxis_MeTrfase_CheR"/>
</dbReference>
<dbReference type="InterPro" id="IPR000780">
    <property type="entry name" value="CheR_MeTrfase"/>
</dbReference>
<dbReference type="GO" id="GO:0032259">
    <property type="term" value="P:methylation"/>
    <property type="evidence" value="ECO:0007669"/>
    <property type="project" value="UniProtKB-KW"/>
</dbReference>
<keyword evidence="4 7" id="KW-0808">Transferase</keyword>
<dbReference type="Pfam" id="PF03705">
    <property type="entry name" value="CheR_N"/>
    <property type="match status" value="1"/>
</dbReference>
<dbReference type="GO" id="GO:0008983">
    <property type="term" value="F:protein-glutamate O-methyltransferase activity"/>
    <property type="evidence" value="ECO:0007669"/>
    <property type="project" value="UniProtKB-EC"/>
</dbReference>
<dbReference type="STRING" id="1121256.SAMN02746089_02608"/>
<sequence length="272" mass="32796">MTAEEFIKLRDFIYRKTGIYFEEQKMYYVKNRVESRIEATGHENFRSYFAWLRFDVTGQELQELLNALTINETYFFREYYQLKCFAEEALPEILDRKRKENMHKIRIWSAGCSTGEEPYTLAIIMEEMLENVNDIEWEIYATDINTDVLKEAERGLYSKRSVRLVPEEYKNRYLYERGEFYEVAPQLKKKITFFQLNLMDGAAMRKMRDFDVIFCRNVLIYFDDASRRQVAIYFYEALVEGGYIFLGHSESMSRITPIFKLRKFKNAFVYQK</sequence>
<dbReference type="PANTHER" id="PTHR24422:SF10">
    <property type="entry name" value="CHEMOTAXIS PROTEIN METHYLTRANSFERASE 2"/>
    <property type="match status" value="1"/>
</dbReference>
<name>A0A1M5ESB6_9THEO</name>
<feature type="domain" description="CheR-type methyltransferase" evidence="6">
    <location>
        <begin position="1"/>
        <end position="272"/>
    </location>
</feature>
<keyword evidence="5" id="KW-0949">S-adenosyl-L-methionine</keyword>
<dbReference type="InterPro" id="IPR022641">
    <property type="entry name" value="CheR_N"/>
</dbReference>
<keyword evidence="3 7" id="KW-0489">Methyltransferase</keyword>
<dbReference type="CDD" id="cd02440">
    <property type="entry name" value="AdoMet_MTases"/>
    <property type="match status" value="1"/>
</dbReference>
<evidence type="ECO:0000256" key="5">
    <source>
        <dbReference type="ARBA" id="ARBA00022691"/>
    </source>
</evidence>
<evidence type="ECO:0000256" key="4">
    <source>
        <dbReference type="ARBA" id="ARBA00022679"/>
    </source>
</evidence>
<dbReference type="Pfam" id="PF01739">
    <property type="entry name" value="CheR"/>
    <property type="match status" value="1"/>
</dbReference>
<evidence type="ECO:0000313" key="8">
    <source>
        <dbReference type="Proteomes" id="UP000184088"/>
    </source>
</evidence>
<evidence type="ECO:0000259" key="6">
    <source>
        <dbReference type="PROSITE" id="PS50123"/>
    </source>
</evidence>
<dbReference type="InterPro" id="IPR036804">
    <property type="entry name" value="CheR_N_sf"/>
</dbReference>
<dbReference type="SUPFAM" id="SSF53335">
    <property type="entry name" value="S-adenosyl-L-methionine-dependent methyltransferases"/>
    <property type="match status" value="1"/>
</dbReference>
<evidence type="ECO:0000256" key="3">
    <source>
        <dbReference type="ARBA" id="ARBA00022603"/>
    </source>
</evidence>
<dbReference type="AlphaFoldDB" id="A0A1M5ESB6"/>
<dbReference type="Proteomes" id="UP000184088">
    <property type="component" value="Unassembled WGS sequence"/>
</dbReference>
<protein>
    <recommendedName>
        <fullName evidence="2">protein-glutamate O-methyltransferase</fullName>
        <ecNumber evidence="2">2.1.1.80</ecNumber>
    </recommendedName>
</protein>
<evidence type="ECO:0000256" key="2">
    <source>
        <dbReference type="ARBA" id="ARBA00012534"/>
    </source>
</evidence>
<dbReference type="EMBL" id="FQVH01000048">
    <property type="protein sequence ID" value="SHF82034.1"/>
    <property type="molecule type" value="Genomic_DNA"/>
</dbReference>
<gene>
    <name evidence="7" type="ORF">SAMN02746089_02608</name>
</gene>
<dbReference type="Gene3D" id="1.10.155.10">
    <property type="entry name" value="Chemotaxis receptor methyltransferase CheR, N-terminal domain"/>
    <property type="match status" value="1"/>
</dbReference>
<dbReference type="InterPro" id="IPR029063">
    <property type="entry name" value="SAM-dependent_MTases_sf"/>
</dbReference>
<dbReference type="Gene3D" id="3.40.50.150">
    <property type="entry name" value="Vaccinia Virus protein VP39"/>
    <property type="match status" value="1"/>
</dbReference>
<dbReference type="SUPFAM" id="SSF47757">
    <property type="entry name" value="Chemotaxis receptor methyltransferase CheR, N-terminal domain"/>
    <property type="match status" value="1"/>
</dbReference>
<organism evidence="7 8">
    <name type="scientific">Caldanaerobius fijiensis DSM 17918</name>
    <dbReference type="NCBI Taxonomy" id="1121256"/>
    <lineage>
        <taxon>Bacteria</taxon>
        <taxon>Bacillati</taxon>
        <taxon>Bacillota</taxon>
        <taxon>Clostridia</taxon>
        <taxon>Thermoanaerobacterales</taxon>
        <taxon>Thermoanaerobacteraceae</taxon>
        <taxon>Caldanaerobius</taxon>
    </lineage>
</organism>
<dbReference type="EC" id="2.1.1.80" evidence="2"/>